<evidence type="ECO:0000313" key="1">
    <source>
        <dbReference type="EMBL" id="KKN12258.1"/>
    </source>
</evidence>
<dbReference type="EMBL" id="LAZR01004051">
    <property type="protein sequence ID" value="KKN12258.1"/>
    <property type="molecule type" value="Genomic_DNA"/>
</dbReference>
<name>A0A0F9R475_9ZZZZ</name>
<dbReference type="AlphaFoldDB" id="A0A0F9R475"/>
<gene>
    <name evidence="1" type="ORF">LCGC14_1018360</name>
</gene>
<organism evidence="1">
    <name type="scientific">marine sediment metagenome</name>
    <dbReference type="NCBI Taxonomy" id="412755"/>
    <lineage>
        <taxon>unclassified sequences</taxon>
        <taxon>metagenomes</taxon>
        <taxon>ecological metagenomes</taxon>
    </lineage>
</organism>
<proteinExistence type="predicted"/>
<protein>
    <submittedName>
        <fullName evidence="1">Uncharacterized protein</fullName>
    </submittedName>
</protein>
<reference evidence="1" key="1">
    <citation type="journal article" date="2015" name="Nature">
        <title>Complex archaea that bridge the gap between prokaryotes and eukaryotes.</title>
        <authorList>
            <person name="Spang A."/>
            <person name="Saw J.H."/>
            <person name="Jorgensen S.L."/>
            <person name="Zaremba-Niedzwiedzka K."/>
            <person name="Martijn J."/>
            <person name="Lind A.E."/>
            <person name="van Eijk R."/>
            <person name="Schleper C."/>
            <person name="Guy L."/>
            <person name="Ettema T.J."/>
        </authorList>
    </citation>
    <scope>NUCLEOTIDE SEQUENCE</scope>
</reference>
<comment type="caution">
    <text evidence="1">The sequence shown here is derived from an EMBL/GenBank/DDBJ whole genome shotgun (WGS) entry which is preliminary data.</text>
</comment>
<accession>A0A0F9R475</accession>
<sequence>MTIRIKPGTAYLFLLPMQSDDPKLMAALKWSREPTLEITHPGLMAACQIAIHKVSAAGHVAVLLTHRRNEVMALGKGWVTQSTARARVVIDSTQKWPVATP</sequence>